<dbReference type="eggNOG" id="COG2804">
    <property type="taxonomic scope" value="Bacteria"/>
</dbReference>
<dbReference type="PANTHER" id="PTHR30258:SF13">
    <property type="entry name" value="SECRETION PATHWAY ATPASE-RELATED"/>
    <property type="match status" value="1"/>
</dbReference>
<dbReference type="PANTHER" id="PTHR30258">
    <property type="entry name" value="TYPE II SECRETION SYSTEM PROTEIN GSPE-RELATED"/>
    <property type="match status" value="1"/>
</dbReference>
<organism evidence="5 6">
    <name type="scientific">Thiorhodovibrio frisius</name>
    <dbReference type="NCBI Taxonomy" id="631362"/>
    <lineage>
        <taxon>Bacteria</taxon>
        <taxon>Pseudomonadati</taxon>
        <taxon>Pseudomonadota</taxon>
        <taxon>Gammaproteobacteria</taxon>
        <taxon>Chromatiales</taxon>
        <taxon>Chromatiaceae</taxon>
        <taxon>Thiorhodovibrio</taxon>
    </lineage>
</organism>
<dbReference type="InterPro" id="IPR027417">
    <property type="entry name" value="P-loop_NTPase"/>
</dbReference>
<reference evidence="5 6" key="2">
    <citation type="submission" date="2011-11" db="EMBL/GenBank/DDBJ databases">
        <authorList>
            <consortium name="US DOE Joint Genome Institute"/>
            <person name="Lucas S."/>
            <person name="Han J."/>
            <person name="Lapidus A."/>
            <person name="Cheng J.-F."/>
            <person name="Goodwin L."/>
            <person name="Pitluck S."/>
            <person name="Peters L."/>
            <person name="Ovchinnikova G."/>
            <person name="Zhang X."/>
            <person name="Detter J.C."/>
            <person name="Han C."/>
            <person name="Tapia R."/>
            <person name="Land M."/>
            <person name="Hauser L."/>
            <person name="Kyrpides N."/>
            <person name="Ivanova N."/>
            <person name="Pagani I."/>
            <person name="Vogl K."/>
            <person name="Liu Z."/>
            <person name="Overmann J."/>
            <person name="Frigaard N.-U."/>
            <person name="Bryant D."/>
            <person name="Woyke T."/>
        </authorList>
    </citation>
    <scope>NUCLEOTIDE SEQUENCE [LARGE SCALE GENOMIC DNA]</scope>
    <source>
        <strain evidence="5 6">970</strain>
    </source>
</reference>
<dbReference type="CDD" id="cd01129">
    <property type="entry name" value="PulE-GspE-like"/>
    <property type="match status" value="1"/>
</dbReference>
<dbReference type="Proteomes" id="UP000002964">
    <property type="component" value="Unassembled WGS sequence"/>
</dbReference>
<proteinExistence type="inferred from homology"/>
<dbReference type="Gene3D" id="3.30.450.90">
    <property type="match status" value="1"/>
</dbReference>
<dbReference type="InterPro" id="IPR037257">
    <property type="entry name" value="T2SS_E_N_sf"/>
</dbReference>
<dbReference type="EMBL" id="JH603168">
    <property type="protein sequence ID" value="EIC23034.1"/>
    <property type="molecule type" value="Genomic_DNA"/>
</dbReference>
<evidence type="ECO:0000256" key="1">
    <source>
        <dbReference type="ARBA" id="ARBA00006611"/>
    </source>
</evidence>
<gene>
    <name evidence="5" type="ORF">Thi970DRAFT_00684</name>
</gene>
<evidence type="ECO:0000256" key="2">
    <source>
        <dbReference type="ARBA" id="ARBA00022741"/>
    </source>
</evidence>
<dbReference type="Pfam" id="PF05157">
    <property type="entry name" value="MshEN"/>
    <property type="match status" value="1"/>
</dbReference>
<dbReference type="InterPro" id="IPR007831">
    <property type="entry name" value="T2SS_GspE_N"/>
</dbReference>
<dbReference type="Gene3D" id="3.30.300.160">
    <property type="entry name" value="Type II secretion system, protein E, N-terminal domain"/>
    <property type="match status" value="1"/>
</dbReference>
<feature type="domain" description="Bacterial type II secretion system protein E" evidence="4">
    <location>
        <begin position="441"/>
        <end position="455"/>
    </location>
</feature>
<keyword evidence="6" id="KW-1185">Reference proteome</keyword>
<comment type="similarity">
    <text evidence="1">Belongs to the GSP E family.</text>
</comment>
<dbReference type="InterPro" id="IPR003593">
    <property type="entry name" value="AAA+_ATPase"/>
</dbReference>
<protein>
    <submittedName>
        <fullName evidence="5">Type II secretory pathway, ATPase PulE/Tfp pilus assembly pathway, ATPase PilB</fullName>
    </submittedName>
</protein>
<dbReference type="HOGENOM" id="CLU_013446_10_3_6"/>
<dbReference type="InterPro" id="IPR001482">
    <property type="entry name" value="T2SS/T4SS_dom"/>
</dbReference>
<dbReference type="GO" id="GO:0005886">
    <property type="term" value="C:plasma membrane"/>
    <property type="evidence" value="ECO:0007669"/>
    <property type="project" value="TreeGrafter"/>
</dbReference>
<dbReference type="SMART" id="SM00382">
    <property type="entry name" value="AAA"/>
    <property type="match status" value="1"/>
</dbReference>
<accession>H8YX58</accession>
<evidence type="ECO:0000313" key="5">
    <source>
        <dbReference type="EMBL" id="EIC23034.1"/>
    </source>
</evidence>
<dbReference type="Gene3D" id="3.40.50.300">
    <property type="entry name" value="P-loop containing nucleotide triphosphate hydrolases"/>
    <property type="match status" value="1"/>
</dbReference>
<dbReference type="FunFam" id="3.40.50.300:FF:000398">
    <property type="entry name" value="Type IV pilus assembly ATPase PilB"/>
    <property type="match status" value="1"/>
</dbReference>
<dbReference type="AlphaFoldDB" id="H8YX58"/>
<dbReference type="PROSITE" id="PS00662">
    <property type="entry name" value="T2SP_E"/>
    <property type="match status" value="1"/>
</dbReference>
<evidence type="ECO:0000259" key="4">
    <source>
        <dbReference type="PROSITE" id="PS00662"/>
    </source>
</evidence>
<keyword evidence="3" id="KW-0067">ATP-binding</keyword>
<keyword evidence="2" id="KW-0547">Nucleotide-binding</keyword>
<reference evidence="6" key="1">
    <citation type="submission" date="2011-06" db="EMBL/GenBank/DDBJ databases">
        <authorList>
            <consortium name="US DOE Joint Genome Institute (JGI-PGF)"/>
            <person name="Lucas S."/>
            <person name="Han J."/>
            <person name="Lapidus A."/>
            <person name="Cheng J.-F."/>
            <person name="Goodwin L."/>
            <person name="Pitluck S."/>
            <person name="Peters L."/>
            <person name="Land M.L."/>
            <person name="Hauser L."/>
            <person name="Vogl K."/>
            <person name="Liu Z."/>
            <person name="Overmann J."/>
            <person name="Frigaard N.-U."/>
            <person name="Bryant D.A."/>
            <person name="Woyke T.J."/>
        </authorList>
    </citation>
    <scope>NUCLEOTIDE SEQUENCE [LARGE SCALE GENOMIC DNA]</scope>
    <source>
        <strain evidence="6">970</strain>
    </source>
</reference>
<evidence type="ECO:0000313" key="6">
    <source>
        <dbReference type="Proteomes" id="UP000002964"/>
    </source>
</evidence>
<dbReference type="SUPFAM" id="SSF160246">
    <property type="entry name" value="EspE N-terminal domain-like"/>
    <property type="match status" value="1"/>
</dbReference>
<dbReference type="Pfam" id="PF00437">
    <property type="entry name" value="T2SSE"/>
    <property type="match status" value="1"/>
</dbReference>
<name>H8YX58_9GAMM</name>
<dbReference type="GO" id="GO:0005524">
    <property type="term" value="F:ATP binding"/>
    <property type="evidence" value="ECO:0007669"/>
    <property type="project" value="UniProtKB-KW"/>
</dbReference>
<evidence type="ECO:0000256" key="3">
    <source>
        <dbReference type="ARBA" id="ARBA00022840"/>
    </source>
</evidence>
<sequence length="627" mass="68984">MANDDGHEALLIPGEGLLGYQAPPAANARQQLELQDSAMSGEDRKLTLDQVVEDLLADGLITAETAKDLLRRCAGAKKDGLHLLERIAEQHPMSAQVPLRQLDLEALTVWLAGRCGLPYLRIDPLKIDVATIGELTTIAYATWNQILPVALTPEKAVFATCEPYLTDWMAELQQVLKRRIERVVANPRDIERFRREFFGASTSMRGARSKNQAQQVDLQNLEALVELGKVGTLEATNSHIVHLVDWLLQYAFDQRASDIHLEPRREAGNVRFRIDGVMHQVCQIPAVVMTAVTSRIKILGRMDVAEKRRPQDGRIKTRTQGGLEAEMRLSTMPTAFGEKLVIRIFNPEALREDLSVLGFEPEEESAWQRMIGQPHGIILVTGPTGSGKTTTLYSTLISLATPDINVCTVEDPIENLVPALNQMQVNHGIGLDFASGVRTLLRQDPDVIMVGEIRDLETAEMAVQAALTGHLVLSTLHTNDAPSAITRLLDLGVPHYMINATLIGVLAQRLVRTLCPHCKRSAAINPTLWESLVNPWSLAPPASIAVSDGCDECRQTGYRGRTGLYEILTLTPAIRALISGAIDEPALRARVYQEGMRPLRISGARKVAAGLTSFDEIFRVLPAAQDV</sequence>
<dbReference type="STRING" id="631362.Thi970DRAFT_00684"/>
<dbReference type="RefSeq" id="WP_009147119.1">
    <property type="nucleotide sequence ID" value="NZ_CP121471.1"/>
</dbReference>
<dbReference type="SUPFAM" id="SSF52540">
    <property type="entry name" value="P-loop containing nucleoside triphosphate hydrolases"/>
    <property type="match status" value="1"/>
</dbReference>
<dbReference type="GO" id="GO:0016887">
    <property type="term" value="F:ATP hydrolysis activity"/>
    <property type="evidence" value="ECO:0007669"/>
    <property type="project" value="TreeGrafter"/>
</dbReference>